<dbReference type="RefSeq" id="XP_012940240.1">
    <property type="nucleotide sequence ID" value="XM_013084786.2"/>
</dbReference>
<evidence type="ECO:0000259" key="2">
    <source>
        <dbReference type="PROSITE" id="PS50835"/>
    </source>
</evidence>
<organism evidence="3 4">
    <name type="scientific">Aplysia californica</name>
    <name type="common">California sea hare</name>
    <dbReference type="NCBI Taxonomy" id="6500"/>
    <lineage>
        <taxon>Eukaryota</taxon>
        <taxon>Metazoa</taxon>
        <taxon>Spiralia</taxon>
        <taxon>Lophotrochozoa</taxon>
        <taxon>Mollusca</taxon>
        <taxon>Gastropoda</taxon>
        <taxon>Heterobranchia</taxon>
        <taxon>Euthyneura</taxon>
        <taxon>Tectipleura</taxon>
        <taxon>Aplysiida</taxon>
        <taxon>Aplysioidea</taxon>
        <taxon>Aplysiidae</taxon>
        <taxon>Aplysia</taxon>
    </lineage>
</organism>
<evidence type="ECO:0000313" key="4">
    <source>
        <dbReference type="RefSeq" id="XP_012940240.1"/>
    </source>
</evidence>
<feature type="signal peptide" evidence="1">
    <location>
        <begin position="1"/>
        <end position="30"/>
    </location>
</feature>
<keyword evidence="1" id="KW-0732">Signal</keyword>
<dbReference type="Proteomes" id="UP000694888">
    <property type="component" value="Unplaced"/>
</dbReference>
<dbReference type="Pfam" id="PF00047">
    <property type="entry name" value="ig"/>
    <property type="match status" value="1"/>
</dbReference>
<dbReference type="GeneID" id="101849856"/>
<dbReference type="InterPro" id="IPR013783">
    <property type="entry name" value="Ig-like_fold"/>
</dbReference>
<sequence>MSWITHGLTLLNPEIFCAWTLLSLLLHTLALSGMEVEAGLADGLVKKNVTKVSSSNSGTRMVSDEQQEGEEEDAPYFLNTQRFISVFRGKMAILPCSVKHLGKRQVAWRRLETDEFLTIGKMVWSKDPRIVLEHKAHRADITSWDILLRNAKDEDAGYYECQVTSSEHLIWTLQLIVLEPV</sequence>
<evidence type="ECO:0000256" key="1">
    <source>
        <dbReference type="SAM" id="SignalP"/>
    </source>
</evidence>
<dbReference type="InterPro" id="IPR036179">
    <property type="entry name" value="Ig-like_dom_sf"/>
</dbReference>
<feature type="domain" description="Ig-like" evidence="2">
    <location>
        <begin position="75"/>
        <end position="166"/>
    </location>
</feature>
<gene>
    <name evidence="4" type="primary">LOC101849856</name>
</gene>
<dbReference type="InterPro" id="IPR003599">
    <property type="entry name" value="Ig_sub"/>
</dbReference>
<keyword evidence="3" id="KW-1185">Reference proteome</keyword>
<dbReference type="SMART" id="SM00409">
    <property type="entry name" value="IG"/>
    <property type="match status" value="1"/>
</dbReference>
<dbReference type="PANTHER" id="PTHR23279:SF36">
    <property type="entry name" value="DEFECTIVE PROBOSCIS EXTENSION RESPONSE 9, ISOFORM A"/>
    <property type="match status" value="1"/>
</dbReference>
<protein>
    <submittedName>
        <fullName evidence="4">Zwei Ig domain protein zig-8</fullName>
    </submittedName>
</protein>
<evidence type="ECO:0000313" key="3">
    <source>
        <dbReference type="Proteomes" id="UP000694888"/>
    </source>
</evidence>
<reference evidence="4" key="1">
    <citation type="submission" date="2025-08" db="UniProtKB">
        <authorList>
            <consortium name="RefSeq"/>
        </authorList>
    </citation>
    <scope>IDENTIFICATION</scope>
</reference>
<feature type="non-terminal residue" evidence="4">
    <location>
        <position position="181"/>
    </location>
</feature>
<dbReference type="Gene3D" id="2.60.40.10">
    <property type="entry name" value="Immunoglobulins"/>
    <property type="match status" value="1"/>
</dbReference>
<accession>A0ABM1A3S4</accession>
<dbReference type="PANTHER" id="PTHR23279">
    <property type="entry name" value="DEFECTIVE PROBOSCIS EXTENSION RESPONSE DPR -RELATED"/>
    <property type="match status" value="1"/>
</dbReference>
<name>A0ABM1A3S4_APLCA</name>
<proteinExistence type="predicted"/>
<dbReference type="SUPFAM" id="SSF48726">
    <property type="entry name" value="Immunoglobulin"/>
    <property type="match status" value="1"/>
</dbReference>
<feature type="chain" id="PRO_5047433200" evidence="1">
    <location>
        <begin position="31"/>
        <end position="181"/>
    </location>
</feature>
<dbReference type="InterPro" id="IPR037448">
    <property type="entry name" value="Zig-8"/>
</dbReference>
<dbReference type="InterPro" id="IPR013151">
    <property type="entry name" value="Immunoglobulin_dom"/>
</dbReference>
<dbReference type="PROSITE" id="PS50835">
    <property type="entry name" value="IG_LIKE"/>
    <property type="match status" value="1"/>
</dbReference>
<dbReference type="InterPro" id="IPR007110">
    <property type="entry name" value="Ig-like_dom"/>
</dbReference>